<dbReference type="PIRSF" id="PIRSF036531">
    <property type="entry name" value="Tpp15_prd"/>
    <property type="match status" value="1"/>
</dbReference>
<dbReference type="HOGENOM" id="CLU_119924_0_1_12"/>
<dbReference type="GO" id="GO:0010181">
    <property type="term" value="F:FMN binding"/>
    <property type="evidence" value="ECO:0007669"/>
    <property type="project" value="InterPro"/>
</dbReference>
<dbReference type="InterPro" id="IPR007329">
    <property type="entry name" value="FMN-bd"/>
</dbReference>
<dbReference type="Gene3D" id="3.90.1010.20">
    <property type="match status" value="1"/>
</dbReference>
<evidence type="ECO:0000259" key="1">
    <source>
        <dbReference type="SMART" id="SM00900"/>
    </source>
</evidence>
<reference evidence="2" key="1">
    <citation type="submission" date="2012-01" db="EMBL/GenBank/DDBJ databases">
        <title>The Genome Sequence of Treponema denticola H-22.</title>
        <authorList>
            <consortium name="The Broad Institute Genome Sequencing Platform"/>
            <person name="Earl A."/>
            <person name="Ward D."/>
            <person name="Feldgarden M."/>
            <person name="Gevers D."/>
            <person name="Blanton J.M."/>
            <person name="Fenno C.J."/>
            <person name="Baranova O.V."/>
            <person name="Mathney J."/>
            <person name="Dewhirst F.E."/>
            <person name="Izard J."/>
            <person name="Young S.K."/>
            <person name="Zeng Q."/>
            <person name="Gargeya S."/>
            <person name="Fitzgerald M."/>
            <person name="Haas B."/>
            <person name="Abouelleil A."/>
            <person name="Alvarado L."/>
            <person name="Arachchi H.M."/>
            <person name="Berlin A."/>
            <person name="Chapman S.B."/>
            <person name="Gearin G."/>
            <person name="Goldberg J."/>
            <person name="Griggs A."/>
            <person name="Gujja S."/>
            <person name="Hansen M."/>
            <person name="Heiman D."/>
            <person name="Howarth C."/>
            <person name="Larimer J."/>
            <person name="Lui A."/>
            <person name="MacDonald P.J.P."/>
            <person name="McCowen C."/>
            <person name="Montmayeur A."/>
            <person name="Murphy C."/>
            <person name="Neiman D."/>
            <person name="Pearson M."/>
            <person name="Priest M."/>
            <person name="Roberts A."/>
            <person name="Saif S."/>
            <person name="Shea T."/>
            <person name="Sisk P."/>
            <person name="Stolte C."/>
            <person name="Sykes S."/>
            <person name="Wortman J."/>
            <person name="Nusbaum C."/>
            <person name="Birren B."/>
        </authorList>
    </citation>
    <scope>NUCLEOTIDE SEQUENCE [LARGE SCALE GENOMIC DNA]</scope>
    <source>
        <strain evidence="2">H-22</strain>
    </source>
</reference>
<organism evidence="2">
    <name type="scientific">Treponema denticola H-22</name>
    <dbReference type="NCBI Taxonomy" id="999432"/>
    <lineage>
        <taxon>Bacteria</taxon>
        <taxon>Pseudomonadati</taxon>
        <taxon>Spirochaetota</taxon>
        <taxon>Spirochaetia</taxon>
        <taxon>Spirochaetales</taxon>
        <taxon>Treponemataceae</taxon>
        <taxon>Treponema</taxon>
    </lineage>
</organism>
<dbReference type="SMART" id="SM00900">
    <property type="entry name" value="FMN_bind"/>
    <property type="match status" value="1"/>
</dbReference>
<dbReference type="AlphaFoldDB" id="A0A0E2E8A8"/>
<dbReference type="RefSeq" id="WP_002669032.1">
    <property type="nucleotide sequence ID" value="NZ_CM001795.1"/>
</dbReference>
<dbReference type="Proteomes" id="UP000011705">
    <property type="component" value="Chromosome"/>
</dbReference>
<accession>A0A0E2E8A8</accession>
<dbReference type="InterPro" id="IPR017058">
    <property type="entry name" value="Major_M_immunogen_Tpp15_prd"/>
</dbReference>
<dbReference type="PATRIC" id="fig|999432.5.peg.317"/>
<name>A0A0E2E8A8_TREDN</name>
<feature type="domain" description="FMN-binding" evidence="1">
    <location>
        <begin position="44"/>
        <end position="142"/>
    </location>
</feature>
<sequence length="149" mass="16494">MKNYKIILTALCFICIFSCSKTETKKSIKYKDGVYKSFANIKDDWGGTAEVEIKIEDGKIVECTFLSYEKNGNLKGPEYGKVDGVIKNVGLYKIAQASILRAAEYGQKLIETQNIDDVDVIAGASISYKLFKDAVENALQGAMQNAKEN</sequence>
<dbReference type="EMBL" id="AGDV01000001">
    <property type="protein sequence ID" value="EMB36115.1"/>
    <property type="molecule type" value="Genomic_DNA"/>
</dbReference>
<gene>
    <name evidence="2" type="ORF">HMPREF9726_00307</name>
</gene>
<proteinExistence type="predicted"/>
<dbReference type="GO" id="GO:0016020">
    <property type="term" value="C:membrane"/>
    <property type="evidence" value="ECO:0007669"/>
    <property type="project" value="InterPro"/>
</dbReference>
<dbReference type="Pfam" id="PF04205">
    <property type="entry name" value="FMN_bind"/>
    <property type="match status" value="1"/>
</dbReference>
<comment type="caution">
    <text evidence="2">The sequence shown here is derived from an EMBL/GenBank/DDBJ whole genome shotgun (WGS) entry which is preliminary data.</text>
</comment>
<protein>
    <recommendedName>
        <fullName evidence="1">FMN-binding domain-containing protein</fullName>
    </recommendedName>
</protein>
<evidence type="ECO:0000313" key="2">
    <source>
        <dbReference type="EMBL" id="EMB36115.1"/>
    </source>
</evidence>